<keyword evidence="2" id="KW-1185">Reference proteome</keyword>
<proteinExistence type="predicted"/>
<gene>
    <name evidence="1" type="ORF">Pfra01_000251300</name>
</gene>
<sequence length="92" mass="10846">MKFKRGEMIEESPAFIPWLQYVKKLREGETDATKRQMIDEEVFELLRLSPTSIDDVLRSVARVQEMENLAESLKAHKARIIKSTREKLNSFY</sequence>
<evidence type="ECO:0000313" key="1">
    <source>
        <dbReference type="EMBL" id="GMF20614.1"/>
    </source>
</evidence>
<dbReference type="Proteomes" id="UP001165121">
    <property type="component" value="Unassembled WGS sequence"/>
</dbReference>
<comment type="caution">
    <text evidence="1">The sequence shown here is derived from an EMBL/GenBank/DDBJ whole genome shotgun (WGS) entry which is preliminary data.</text>
</comment>
<dbReference type="OrthoDB" id="126955at2759"/>
<name>A0A9W6TWF4_9STRA</name>
<dbReference type="EMBL" id="BSXT01000202">
    <property type="protein sequence ID" value="GMF20614.1"/>
    <property type="molecule type" value="Genomic_DNA"/>
</dbReference>
<accession>A0A9W6TWF4</accession>
<organism evidence="1 2">
    <name type="scientific">Phytophthora fragariaefolia</name>
    <dbReference type="NCBI Taxonomy" id="1490495"/>
    <lineage>
        <taxon>Eukaryota</taxon>
        <taxon>Sar</taxon>
        <taxon>Stramenopiles</taxon>
        <taxon>Oomycota</taxon>
        <taxon>Peronosporomycetes</taxon>
        <taxon>Peronosporales</taxon>
        <taxon>Peronosporaceae</taxon>
        <taxon>Phytophthora</taxon>
    </lineage>
</organism>
<reference evidence="1" key="1">
    <citation type="submission" date="2023-04" db="EMBL/GenBank/DDBJ databases">
        <title>Phytophthora fragariaefolia NBRC 109709.</title>
        <authorList>
            <person name="Ichikawa N."/>
            <person name="Sato H."/>
            <person name="Tonouchi N."/>
        </authorList>
    </citation>
    <scope>NUCLEOTIDE SEQUENCE</scope>
    <source>
        <strain evidence="1">NBRC 109709</strain>
    </source>
</reference>
<protein>
    <submittedName>
        <fullName evidence="1">Unnamed protein product</fullName>
    </submittedName>
</protein>
<evidence type="ECO:0000313" key="2">
    <source>
        <dbReference type="Proteomes" id="UP001165121"/>
    </source>
</evidence>
<dbReference type="AlphaFoldDB" id="A0A9W6TWF4"/>